<organism evidence="1 2">
    <name type="scientific">Eiseniibacteriota bacterium</name>
    <dbReference type="NCBI Taxonomy" id="2212470"/>
    <lineage>
        <taxon>Bacteria</taxon>
        <taxon>Candidatus Eiseniibacteriota</taxon>
    </lineage>
</organism>
<reference evidence="1" key="1">
    <citation type="submission" date="2021-05" db="EMBL/GenBank/DDBJ databases">
        <title>Energy efficiency and biological interactions define the core microbiome of deep oligotrophic groundwater.</title>
        <authorList>
            <person name="Mehrshad M."/>
            <person name="Lopez-Fernandez M."/>
            <person name="Bell E."/>
            <person name="Bernier-Latmani R."/>
            <person name="Bertilsson S."/>
            <person name="Dopson M."/>
        </authorList>
    </citation>
    <scope>NUCLEOTIDE SEQUENCE</scope>
    <source>
        <strain evidence="1">Modern_marine.mb.64</strain>
    </source>
</reference>
<dbReference type="EMBL" id="JAHJDP010000083">
    <property type="protein sequence ID" value="MBU2692015.1"/>
    <property type="molecule type" value="Genomic_DNA"/>
</dbReference>
<evidence type="ECO:0000313" key="2">
    <source>
        <dbReference type="Proteomes" id="UP000777784"/>
    </source>
</evidence>
<dbReference type="SUPFAM" id="SSF109709">
    <property type="entry name" value="KorB DNA-binding domain-like"/>
    <property type="match status" value="1"/>
</dbReference>
<dbReference type="AlphaFoldDB" id="A0A948RVX4"/>
<accession>A0A948RVX4</accession>
<gene>
    <name evidence="1" type="ORF">KJ970_13935</name>
</gene>
<proteinExistence type="predicted"/>
<name>A0A948RVX4_UNCEI</name>
<dbReference type="Proteomes" id="UP000777784">
    <property type="component" value="Unassembled WGS sequence"/>
</dbReference>
<protein>
    <submittedName>
        <fullName evidence="1">Uncharacterized protein</fullName>
    </submittedName>
</protein>
<comment type="caution">
    <text evidence="1">The sequence shown here is derived from an EMBL/GenBank/DDBJ whole genome shotgun (WGS) entry which is preliminary data.</text>
</comment>
<evidence type="ECO:0000313" key="1">
    <source>
        <dbReference type="EMBL" id="MBU2692015.1"/>
    </source>
</evidence>
<sequence>MKRGARPTPPSVKPGRVPRISRLMALAIRYDDLIRQGIVKDYADLARLGGVSRARVSQIMDLLSLAPEIQEEILFLPRTTDGRDQVTEHHIRKIVIESNWKMQKVSWARLFHDQCCPVV</sequence>